<dbReference type="PANTHER" id="PTHR47994">
    <property type="entry name" value="F14D16.11-RELATED"/>
    <property type="match status" value="1"/>
</dbReference>
<dbReference type="AlphaFoldDB" id="A0A835LCW2"/>
<proteinExistence type="predicted"/>
<name>A0A835LCW2_9MAGN</name>
<gene>
    <name evidence="1" type="ORF">IFM89_006096</name>
</gene>
<sequence length="197" mass="21841">MMRIRMPLGEPIFNKPFSMNSNHSQELLAQFQAIKLFTEASRRTNQETIQSHLFSEGSSSASSSSSSVQVNSSQALGSTCQAKIPNTPSSPFSWSEFLLDDAFLQPNQQQQQDIHVVSSTGLIHGNHMNNETARDIGYSTNDYTPHSSYATTTSAAETNYTFGATASSNNSFVEAMLNRDSEMSWELFPSLIEEPFY</sequence>
<dbReference type="InterPro" id="IPR015495">
    <property type="entry name" value="Myb_TF_plants"/>
</dbReference>
<dbReference type="Proteomes" id="UP000631114">
    <property type="component" value="Unassembled WGS sequence"/>
</dbReference>
<keyword evidence="2" id="KW-1185">Reference proteome</keyword>
<dbReference type="EMBL" id="JADFTS010000009">
    <property type="protein sequence ID" value="KAF9587842.1"/>
    <property type="molecule type" value="Genomic_DNA"/>
</dbReference>
<protein>
    <submittedName>
        <fullName evidence="1">Uncharacterized protein</fullName>
    </submittedName>
</protein>
<dbReference type="PANTHER" id="PTHR47994:SF5">
    <property type="entry name" value="F14D16.11-RELATED"/>
    <property type="match status" value="1"/>
</dbReference>
<comment type="caution">
    <text evidence="1">The sequence shown here is derived from an EMBL/GenBank/DDBJ whole genome shotgun (WGS) entry which is preliminary data.</text>
</comment>
<reference evidence="1 2" key="1">
    <citation type="submission" date="2020-10" db="EMBL/GenBank/DDBJ databases">
        <title>The Coptis chinensis genome and diversification of protoberbering-type alkaloids.</title>
        <authorList>
            <person name="Wang B."/>
            <person name="Shu S."/>
            <person name="Song C."/>
            <person name="Liu Y."/>
        </authorList>
    </citation>
    <scope>NUCLEOTIDE SEQUENCE [LARGE SCALE GENOMIC DNA]</scope>
    <source>
        <strain evidence="1">HL-2020</strain>
        <tissue evidence="1">Leaf</tissue>
    </source>
</reference>
<accession>A0A835LCW2</accession>
<evidence type="ECO:0000313" key="1">
    <source>
        <dbReference type="EMBL" id="KAF9587842.1"/>
    </source>
</evidence>
<organism evidence="1 2">
    <name type="scientific">Coptis chinensis</name>
    <dbReference type="NCBI Taxonomy" id="261450"/>
    <lineage>
        <taxon>Eukaryota</taxon>
        <taxon>Viridiplantae</taxon>
        <taxon>Streptophyta</taxon>
        <taxon>Embryophyta</taxon>
        <taxon>Tracheophyta</taxon>
        <taxon>Spermatophyta</taxon>
        <taxon>Magnoliopsida</taxon>
        <taxon>Ranunculales</taxon>
        <taxon>Ranunculaceae</taxon>
        <taxon>Coptidoideae</taxon>
        <taxon>Coptis</taxon>
    </lineage>
</organism>
<evidence type="ECO:0000313" key="2">
    <source>
        <dbReference type="Proteomes" id="UP000631114"/>
    </source>
</evidence>